<organism evidence="1 2">
    <name type="scientific">Paracoccidioides brasiliensis</name>
    <dbReference type="NCBI Taxonomy" id="121759"/>
    <lineage>
        <taxon>Eukaryota</taxon>
        <taxon>Fungi</taxon>
        <taxon>Dikarya</taxon>
        <taxon>Ascomycota</taxon>
        <taxon>Pezizomycotina</taxon>
        <taxon>Eurotiomycetes</taxon>
        <taxon>Eurotiomycetidae</taxon>
        <taxon>Onygenales</taxon>
        <taxon>Ajellomycetaceae</taxon>
        <taxon>Paracoccidioides</taxon>
    </lineage>
</organism>
<dbReference type="VEuPathDB" id="FungiDB:PABG_04809"/>
<dbReference type="Proteomes" id="UP000242814">
    <property type="component" value="Unassembled WGS sequence"/>
</dbReference>
<sequence>MYFEPVEGHTTGIRSDRRKRVLFVVFDYFPFLAHRGLHRPQPHYWPTFLSRLILKKFTVRSLPFSNSAVRASTYVGNILRDVEEVEVNK</sequence>
<gene>
    <name evidence="1" type="ORF">ACO22_06370</name>
</gene>
<protein>
    <submittedName>
        <fullName evidence="1">Uncharacterized protein</fullName>
    </submittedName>
</protein>
<accession>A0A1D2J7T1</accession>
<evidence type="ECO:0000313" key="2">
    <source>
        <dbReference type="Proteomes" id="UP000242814"/>
    </source>
</evidence>
<comment type="caution">
    <text evidence="1">The sequence shown here is derived from an EMBL/GenBank/DDBJ whole genome shotgun (WGS) entry which is preliminary data.</text>
</comment>
<proteinExistence type="predicted"/>
<evidence type="ECO:0000313" key="1">
    <source>
        <dbReference type="EMBL" id="ODH16259.1"/>
    </source>
</evidence>
<dbReference type="AlphaFoldDB" id="A0A1D2J7T1"/>
<dbReference type="VEuPathDB" id="FungiDB:PADG_05445"/>
<name>A0A1D2J7T1_PARBR</name>
<dbReference type="EMBL" id="LZYO01000339">
    <property type="protein sequence ID" value="ODH16259.1"/>
    <property type="molecule type" value="Genomic_DNA"/>
</dbReference>
<reference evidence="1 2" key="1">
    <citation type="submission" date="2016-06" db="EMBL/GenBank/DDBJ databases">
        <authorList>
            <person name="Kjaerup R.B."/>
            <person name="Dalgaard T.S."/>
            <person name="Juul-Madsen H.R."/>
        </authorList>
    </citation>
    <scope>NUCLEOTIDE SEQUENCE [LARGE SCALE GENOMIC DNA]</scope>
    <source>
        <strain evidence="1 2">Pb300</strain>
    </source>
</reference>